<dbReference type="InterPro" id="IPR015500">
    <property type="entry name" value="Peptidase_S8_subtilisin-rel"/>
</dbReference>
<dbReference type="PROSITE" id="PS00330">
    <property type="entry name" value="HEMOLYSIN_CALCIUM"/>
    <property type="match status" value="2"/>
</dbReference>
<dbReference type="GO" id="GO:0016020">
    <property type="term" value="C:membrane"/>
    <property type="evidence" value="ECO:0007669"/>
    <property type="project" value="InterPro"/>
</dbReference>
<dbReference type="SUPFAM" id="SSF49785">
    <property type="entry name" value="Galactose-binding domain-like"/>
    <property type="match status" value="1"/>
</dbReference>
<evidence type="ECO:0000256" key="3">
    <source>
        <dbReference type="ARBA" id="ARBA00022737"/>
    </source>
</evidence>
<feature type="active site" description="Charge relay system" evidence="7">
    <location>
        <position position="304"/>
    </location>
</feature>
<keyword evidence="6" id="KW-0106">Calcium</keyword>
<dbReference type="GO" id="GO:0006508">
    <property type="term" value="P:proteolysis"/>
    <property type="evidence" value="ECO:0007669"/>
    <property type="project" value="UniProtKB-KW"/>
</dbReference>
<dbReference type="InterPro" id="IPR008979">
    <property type="entry name" value="Galactose-bd-like_sf"/>
</dbReference>
<feature type="domain" description="VWFD" evidence="8">
    <location>
        <begin position="783"/>
        <end position="989"/>
    </location>
</feature>
<evidence type="ECO:0000256" key="1">
    <source>
        <dbReference type="ARBA" id="ARBA00022670"/>
    </source>
</evidence>
<dbReference type="Pfam" id="PF00353">
    <property type="entry name" value="HemolysinCabind"/>
    <property type="match status" value="1"/>
</dbReference>
<dbReference type="Gene3D" id="3.40.50.200">
    <property type="entry name" value="Peptidase S8/S53 domain"/>
    <property type="match status" value="1"/>
</dbReference>
<dbReference type="InterPro" id="IPR001846">
    <property type="entry name" value="VWF_type-D"/>
</dbReference>
<name>A0A977KZG5_9CYAN</name>
<dbReference type="PROSITE" id="PS51233">
    <property type="entry name" value="VWFD"/>
    <property type="match status" value="1"/>
</dbReference>
<evidence type="ECO:0000256" key="5">
    <source>
        <dbReference type="ARBA" id="ARBA00022825"/>
    </source>
</evidence>
<sequence length="1601" mass="166184">MLFLAAFYSHYCYQWVGFTVLLNSVYALQLQSAITSVLDVLNGFAADPLFAEQFELVFGKSISSSAFQAALASLPQFEVRSDQDLAGALGAFSAQTGKIYLTESLVKGDPGQLNAVLLEEIGHYLDFHFNGAIDSAGDEGDIFSRLVRGNSIDAVTLQALKAENDWATVTIDGQDVAIEQALDNVATLAVGSNPASVSVGNFNGGLAVDLTSLGLKVLTTPVQVAPGLTLIATGLDPSQLKINVPFNANAAITTRANILGGITFGSLTGAGITVGVWDEGPVLSTHQELTGRVAVVDSGATSNHSTHVAGTIGATGIQGAAKGMANLVSIRSRDWTNDFTELNADANLIQLSNHSYGFQTGWSGFVSVGGIPTDFWTDNRSLFTEDPDFGRYSNQTQALDSVLYNNKALLSVWAAGNDRDDNFTGANGTKYFAYLSAPPGGGTPGYYLIDPTLGGPAAPPQDGNAGTGFDSLPEVQTAKNSLVVGAISDTTWLNPTTIATGGTMLPFSSWGMTDDGRVKVDLVANGDSLYSSIGTGSTNYATYSGTSMATPNVTGTMALLYQHHKNIDALNDPEYENVPNITNTSTKPRFINIAKPSSATMKGLAIHTATDLGNVGPDYTFGWGLLNGQSAATFLNDLKNPYTTNRSLLAEDTFVGSPMNLGKVNSNGTNIKVTLIWTDPAPVTVPVRTLDNPTSVLVNDLDLYLQGSNGTIYRPWTLDPTNPSLPAVNTTANHRDNIEQVVFNANAGGIGPGDYMVYVGGTLNPSYTAQDFSIFFTSIPQIGQGHGWGDVHLNTFDSPLSGAYATSYDFQAVGEFILVESTVDDWQIQTRQEPYTASTWGDVSINTAFATNIDGYNVVFDIDRASNQKITIDGTSLTLASGQSQILNTGKIERQGNTYTFIWAGPDGNLNTSDDDRVTANDNGDHINIYVDPADYRATFLRGLLGNADGDLSNDFALRNGTQLSASPTAAEIHTTYANSWRITQGESFFGTPTFANYSFPSQYASLNTLPIDLANTALIAAANAGLTGAQLKGAAFDFAVTGHEGFIAGAAATFADILVPVAEQTPLITFNVSPASVTEDGTTNLVYTFTRTGNITNTLTVNFGVGGTATLGNDYVQSGATSFTSTLGSIFFAAGSATAILKIDPTADTTIESNETVALTLATGTGYTIGTTAAVTGTITNDDLPSITLAVAPASVTEDGTTNLVYTFTRTGPTTSTLTVNYGITGTADATDYTGATPGTGKTITFAANSATATLTIDPTADTLFENNETVALTLATGTGYTIGTTTAVTGTITNDDLPSINLSPNGQTVVEGLTSPQNPSYTVSLSGSSPQTITVQYSTANGTALAGSDYTATTGTLAFTPGVTSQTISIPILILNDSVNEANETFTLKLTSPTNAILGGTATVTTTITDTLSASTTTTLPANVENLTLTGSSVINGTGNAGNNILTGNTANNTLNGGAGNDTLNGGAGNDTLIGGAGKDTLTGGTGTDKFVFTSLADSLLAGYDVISDYTIGEQIDAPSSIVSPTTLNASIGNIGSLSAANIGALPLVANTARAFTVTGQSGTFLVFNDSLNAFNAATDSIVQLSGYSISATNTVTIV</sequence>
<dbReference type="GO" id="GO:0004252">
    <property type="term" value="F:serine-type endopeptidase activity"/>
    <property type="evidence" value="ECO:0007669"/>
    <property type="project" value="UniProtKB-UniRule"/>
</dbReference>
<feature type="active site" description="Charge relay system" evidence="7">
    <location>
        <position position="278"/>
    </location>
</feature>
<dbReference type="InterPro" id="IPR048165">
    <property type="entry name" value="Bluetail_dom"/>
</dbReference>
<dbReference type="Gene3D" id="2.60.120.380">
    <property type="match status" value="1"/>
</dbReference>
<evidence type="ECO:0000259" key="8">
    <source>
        <dbReference type="PROSITE" id="PS51233"/>
    </source>
</evidence>
<dbReference type="InterPro" id="IPR026919">
    <property type="entry name" value="ADGRV1"/>
</dbReference>
<dbReference type="InterPro" id="IPR036852">
    <property type="entry name" value="Peptidase_S8/S53_dom_sf"/>
</dbReference>
<dbReference type="EMBL" id="CP073041">
    <property type="protein sequence ID" value="UXE62776.1"/>
    <property type="molecule type" value="Genomic_DNA"/>
</dbReference>
<dbReference type="SMART" id="SM00237">
    <property type="entry name" value="Calx_beta"/>
    <property type="match status" value="3"/>
</dbReference>
<dbReference type="InterPro" id="IPR003644">
    <property type="entry name" value="Calx_beta"/>
</dbReference>
<proteinExistence type="inferred from homology"/>
<dbReference type="InterPro" id="IPR038081">
    <property type="entry name" value="CalX-like_sf"/>
</dbReference>
<dbReference type="PANTHER" id="PTHR46682">
    <property type="entry name" value="ADHESION G-PROTEIN COUPLED RECEPTOR V1"/>
    <property type="match status" value="1"/>
</dbReference>
<dbReference type="Pfam" id="PF00082">
    <property type="entry name" value="Peptidase_S8"/>
    <property type="match status" value="1"/>
</dbReference>
<dbReference type="KEGG" id="wna:KA717_08715"/>
<evidence type="ECO:0000256" key="2">
    <source>
        <dbReference type="ARBA" id="ARBA00022729"/>
    </source>
</evidence>
<dbReference type="SUPFAM" id="SSF51120">
    <property type="entry name" value="beta-Roll"/>
    <property type="match status" value="1"/>
</dbReference>
<protein>
    <submittedName>
        <fullName evidence="9">S8 family serine peptidase</fullName>
    </submittedName>
</protein>
<evidence type="ECO:0000256" key="7">
    <source>
        <dbReference type="PROSITE-ProRule" id="PRU01240"/>
    </source>
</evidence>
<dbReference type="Proteomes" id="UP001065613">
    <property type="component" value="Chromosome"/>
</dbReference>
<keyword evidence="5 7" id="KW-0720">Serine protease</keyword>
<dbReference type="PROSITE" id="PS00138">
    <property type="entry name" value="SUBTILASE_SER"/>
    <property type="match status" value="1"/>
</dbReference>
<keyword evidence="4 7" id="KW-0378">Hydrolase</keyword>
<evidence type="ECO:0000256" key="6">
    <source>
        <dbReference type="ARBA" id="ARBA00022837"/>
    </source>
</evidence>
<dbReference type="PROSITE" id="PS51892">
    <property type="entry name" value="SUBTILASE"/>
    <property type="match status" value="1"/>
</dbReference>
<dbReference type="InterPro" id="IPR000209">
    <property type="entry name" value="Peptidase_S8/S53_dom"/>
</dbReference>
<organism evidence="9">
    <name type="scientific">Woronichinia naegeliana WA131</name>
    <dbReference type="NCBI Taxonomy" id="2824559"/>
    <lineage>
        <taxon>Bacteria</taxon>
        <taxon>Bacillati</taxon>
        <taxon>Cyanobacteriota</taxon>
        <taxon>Cyanophyceae</taxon>
        <taxon>Synechococcales</taxon>
        <taxon>Coelosphaeriaceae</taxon>
        <taxon>Woronichinia</taxon>
    </lineage>
</organism>
<dbReference type="PANTHER" id="PTHR46682:SF1">
    <property type="entry name" value="ADHESION G-PROTEIN COUPLED RECEPTOR V1"/>
    <property type="match status" value="1"/>
</dbReference>
<dbReference type="InterPro" id="IPR011049">
    <property type="entry name" value="Serralysin-like_metalloprot_C"/>
</dbReference>
<dbReference type="InterPro" id="IPR018511">
    <property type="entry name" value="Hemolysin-typ_Ca-bd_CS"/>
</dbReference>
<dbReference type="Pfam" id="PF03160">
    <property type="entry name" value="Calx-beta"/>
    <property type="match status" value="3"/>
</dbReference>
<dbReference type="GO" id="GO:0005509">
    <property type="term" value="F:calcium ion binding"/>
    <property type="evidence" value="ECO:0007669"/>
    <property type="project" value="InterPro"/>
</dbReference>
<dbReference type="Pfam" id="PF00094">
    <property type="entry name" value="VWD"/>
    <property type="match status" value="1"/>
</dbReference>
<dbReference type="SUPFAM" id="SSF52743">
    <property type="entry name" value="Subtilisin-like"/>
    <property type="match status" value="1"/>
</dbReference>
<keyword evidence="3" id="KW-0677">Repeat</keyword>
<dbReference type="Gene3D" id="2.60.40.2030">
    <property type="match status" value="3"/>
</dbReference>
<dbReference type="InterPro" id="IPR001343">
    <property type="entry name" value="Hemolysn_Ca-bd"/>
</dbReference>
<dbReference type="PRINTS" id="PR00723">
    <property type="entry name" value="SUBTILISIN"/>
</dbReference>
<dbReference type="GO" id="GO:0004930">
    <property type="term" value="F:G protein-coupled receptor activity"/>
    <property type="evidence" value="ECO:0007669"/>
    <property type="project" value="InterPro"/>
</dbReference>
<evidence type="ECO:0000313" key="9">
    <source>
        <dbReference type="EMBL" id="UXE62776.1"/>
    </source>
</evidence>
<feature type="active site" description="Charge relay system" evidence="7">
    <location>
        <position position="547"/>
    </location>
</feature>
<dbReference type="GO" id="GO:0005615">
    <property type="term" value="C:extracellular space"/>
    <property type="evidence" value="ECO:0007669"/>
    <property type="project" value="InterPro"/>
</dbReference>
<accession>A0A977KZG5</accession>
<dbReference type="NCBIfam" id="NF041519">
    <property type="entry name" value="bluetail"/>
    <property type="match status" value="1"/>
</dbReference>
<keyword evidence="1 7" id="KW-0645">Protease</keyword>
<evidence type="ECO:0000256" key="4">
    <source>
        <dbReference type="ARBA" id="ARBA00022801"/>
    </source>
</evidence>
<dbReference type="PRINTS" id="PR00313">
    <property type="entry name" value="CABNDNGRPT"/>
</dbReference>
<dbReference type="InterPro" id="IPR023828">
    <property type="entry name" value="Peptidase_S8_Ser-AS"/>
</dbReference>
<comment type="similarity">
    <text evidence="7">Belongs to the peptidase S8 family.</text>
</comment>
<keyword evidence="2" id="KW-0732">Signal</keyword>
<reference evidence="9" key="1">
    <citation type="submission" date="2021-04" db="EMBL/GenBank/DDBJ databases">
        <title>Genome sequence of Woronichinia naegeliana from Washington state freshwater lake bloom.</title>
        <authorList>
            <person name="Dreher T.W."/>
        </authorList>
    </citation>
    <scope>NUCLEOTIDE SEQUENCE</scope>
    <source>
        <strain evidence="9">WA131</strain>
    </source>
</reference>
<gene>
    <name evidence="9" type="ORF">KA717_08715</name>
</gene>
<dbReference type="SUPFAM" id="SSF141072">
    <property type="entry name" value="CalX-like"/>
    <property type="match status" value="3"/>
</dbReference>